<name>R7RNC9_9CLOT</name>
<evidence type="ECO:0000313" key="2">
    <source>
        <dbReference type="EMBL" id="CDF57519.1"/>
    </source>
</evidence>
<dbReference type="Pfam" id="PF11823">
    <property type="entry name" value="Se_S_carrier"/>
    <property type="match status" value="1"/>
</dbReference>
<feature type="domain" description="Putative Se/S carrier protein-like" evidence="1">
    <location>
        <begin position="3"/>
        <end position="38"/>
    </location>
</feature>
<dbReference type="InterPro" id="IPR021778">
    <property type="entry name" value="Se/S_carrier-like"/>
</dbReference>
<dbReference type="Proteomes" id="UP000014923">
    <property type="component" value="Unassembled WGS sequence"/>
</dbReference>
<dbReference type="eggNOG" id="ENOG5030GM4">
    <property type="taxonomic scope" value="Bacteria"/>
</dbReference>
<dbReference type="EMBL" id="CAVN010000088">
    <property type="protein sequence ID" value="CDF57519.1"/>
    <property type="molecule type" value="Genomic_DNA"/>
</dbReference>
<evidence type="ECO:0000259" key="1">
    <source>
        <dbReference type="Pfam" id="PF11823"/>
    </source>
</evidence>
<reference evidence="2" key="1">
    <citation type="submission" date="2013-03" db="EMBL/GenBank/DDBJ databases">
        <title>Draft genome sequence of the hydrogen-ethanol-producing anaerobic alkalithermophilic Caloramator celere.</title>
        <authorList>
            <person name="Ciranna A."/>
            <person name="Larjo A."/>
            <person name="Kivisto A."/>
            <person name="Santala V."/>
            <person name="Roos C."/>
            <person name="Karp M."/>
        </authorList>
    </citation>
    <scope>NUCLEOTIDE SEQUENCE [LARGE SCALE GENOMIC DNA]</scope>
    <source>
        <strain evidence="2">DSM 8682</strain>
    </source>
</reference>
<accession>R7RNC9</accession>
<evidence type="ECO:0000313" key="3">
    <source>
        <dbReference type="Proteomes" id="UP000014923"/>
    </source>
</evidence>
<protein>
    <recommendedName>
        <fullName evidence="1">Putative Se/S carrier protein-like domain-containing protein</fullName>
    </recommendedName>
</protein>
<sequence length="60" mass="6946">MYKRLLEQNGIKVELMPTPRKISSSCGISARIFEESAMKYVIDDLDAIYDEEFNLIFKNA</sequence>
<gene>
    <name evidence="2" type="ORF">TCEL_01433</name>
</gene>
<keyword evidence="3" id="KW-1185">Reference proteome</keyword>
<proteinExistence type="predicted"/>
<organism evidence="2 3">
    <name type="scientific">Thermobrachium celere DSM 8682</name>
    <dbReference type="NCBI Taxonomy" id="941824"/>
    <lineage>
        <taxon>Bacteria</taxon>
        <taxon>Bacillati</taxon>
        <taxon>Bacillota</taxon>
        <taxon>Clostridia</taxon>
        <taxon>Eubacteriales</taxon>
        <taxon>Clostridiaceae</taxon>
        <taxon>Thermobrachium</taxon>
    </lineage>
</organism>
<dbReference type="HOGENOM" id="CLU_167443_4_1_9"/>
<dbReference type="AlphaFoldDB" id="R7RNC9"/>
<comment type="caution">
    <text evidence="2">The sequence shown here is derived from an EMBL/GenBank/DDBJ whole genome shotgun (WGS) entry which is preliminary data.</text>
</comment>